<gene>
    <name evidence="2" type="ORF">FSB_LOCUS52466</name>
</gene>
<dbReference type="PANTHER" id="PTHR11439:SF455">
    <property type="entry name" value="RLK (RECEPTOR-LIKE PROTEIN KINASE) 8, PUTATIVE-RELATED"/>
    <property type="match status" value="1"/>
</dbReference>
<protein>
    <recommendedName>
        <fullName evidence="1">Reverse transcriptase Ty1/copia-type domain-containing protein</fullName>
    </recommendedName>
</protein>
<organism evidence="2">
    <name type="scientific">Fagus sylvatica</name>
    <name type="common">Beechnut</name>
    <dbReference type="NCBI Taxonomy" id="28930"/>
    <lineage>
        <taxon>Eukaryota</taxon>
        <taxon>Viridiplantae</taxon>
        <taxon>Streptophyta</taxon>
        <taxon>Embryophyta</taxon>
        <taxon>Tracheophyta</taxon>
        <taxon>Spermatophyta</taxon>
        <taxon>Magnoliopsida</taxon>
        <taxon>eudicotyledons</taxon>
        <taxon>Gunneridae</taxon>
        <taxon>Pentapetalae</taxon>
        <taxon>rosids</taxon>
        <taxon>fabids</taxon>
        <taxon>Fagales</taxon>
        <taxon>Fagaceae</taxon>
        <taxon>Fagus</taxon>
    </lineage>
</organism>
<evidence type="ECO:0000313" key="2">
    <source>
        <dbReference type="EMBL" id="SPD24584.1"/>
    </source>
</evidence>
<dbReference type="PANTHER" id="PTHR11439">
    <property type="entry name" value="GAG-POL-RELATED RETROTRANSPOSON"/>
    <property type="match status" value="1"/>
</dbReference>
<dbReference type="EMBL" id="OIVN01005940">
    <property type="protein sequence ID" value="SPD24584.1"/>
    <property type="molecule type" value="Genomic_DNA"/>
</dbReference>
<name>A0A2N9IJX2_FAGSY</name>
<accession>A0A2N9IJX2</accession>
<dbReference type="InterPro" id="IPR013103">
    <property type="entry name" value="RVT_2"/>
</dbReference>
<dbReference type="AlphaFoldDB" id="A0A2N9IJX2"/>
<dbReference type="SUPFAM" id="SSF56672">
    <property type="entry name" value="DNA/RNA polymerases"/>
    <property type="match status" value="1"/>
</dbReference>
<evidence type="ECO:0000259" key="1">
    <source>
        <dbReference type="Pfam" id="PF07727"/>
    </source>
</evidence>
<proteinExistence type="predicted"/>
<dbReference type="InterPro" id="IPR043502">
    <property type="entry name" value="DNA/RNA_pol_sf"/>
</dbReference>
<reference evidence="2" key="1">
    <citation type="submission" date="2018-02" db="EMBL/GenBank/DDBJ databases">
        <authorList>
            <person name="Cohen D.B."/>
            <person name="Kent A.D."/>
        </authorList>
    </citation>
    <scope>NUCLEOTIDE SEQUENCE</scope>
</reference>
<sequence>MQMGQFQDIKQDWLLKDSINKLGLIMMKPLVQLLNQPQFESFLPWLLTILGLSDNLTSAMPSYMAFSRKMSTWLSPKASLIHSGQHHVCKLHKSLYGLKQAPRAWFERFTSQLEILGFHASTADPSLFTFKANHDTLYLLLYVDDIIITGTSPSLITNLIHKLQTTFELKDLGPLHYFLGLQLHYHTTGFSVHQTKYASDLLQRFDMTNCKPSSTPYSSTSRLTKDQGTPLVDPTSFRSLVGALQYLTFTRPDLSFAVNQVCQFMHSPTDTHLIAAKRILRYIKGSLSSGLLFQPGSLNLQAYADADWAGDPTRSPIHLWLRCFLGLHSHHLGVKETMHCLPILY</sequence>
<dbReference type="Pfam" id="PF07727">
    <property type="entry name" value="RVT_2"/>
    <property type="match status" value="1"/>
</dbReference>
<feature type="domain" description="Reverse transcriptase Ty1/copia-type" evidence="1">
    <location>
        <begin position="76"/>
        <end position="217"/>
    </location>
</feature>